<evidence type="ECO:0000313" key="2">
    <source>
        <dbReference type="EMBL" id="KAL1487657.1"/>
    </source>
</evidence>
<keyword evidence="3" id="KW-1185">Reference proteome</keyword>
<evidence type="ECO:0000256" key="1">
    <source>
        <dbReference type="SAM" id="MobiDB-lite"/>
    </source>
</evidence>
<feature type="region of interest" description="Disordered" evidence="1">
    <location>
        <begin position="19"/>
        <end position="70"/>
    </location>
</feature>
<feature type="compositionally biased region" description="Pro residues" evidence="1">
    <location>
        <begin position="21"/>
        <end position="30"/>
    </location>
</feature>
<sequence>MPVLTKCERPGGVSFVWLRPTMPPHPPPPERGGGQTNTATRSRKPLNHDKQRKMHLRTNPPAVDGMDGKSTGGVWDSADGRHYLTKKLCSSFSLVLRKAEGRLLGSRLECDWHGFNGRR</sequence>
<gene>
    <name evidence="2" type="ORF">ABEB36_015701</name>
</gene>
<feature type="compositionally biased region" description="Basic residues" evidence="1">
    <location>
        <begin position="41"/>
        <end position="56"/>
    </location>
</feature>
<accession>A0ABD1DZ46</accession>
<dbReference type="AlphaFoldDB" id="A0ABD1DZ46"/>
<reference evidence="2 3" key="1">
    <citation type="submission" date="2024-05" db="EMBL/GenBank/DDBJ databases">
        <title>Genetic variation in Jamaican populations of the coffee berry borer (Hypothenemus hampei).</title>
        <authorList>
            <person name="Errbii M."/>
            <person name="Myrie A."/>
        </authorList>
    </citation>
    <scope>NUCLEOTIDE SEQUENCE [LARGE SCALE GENOMIC DNA]</scope>
    <source>
        <strain evidence="2">JA-Hopewell-2020-01-JO</strain>
        <tissue evidence="2">Whole body</tissue>
    </source>
</reference>
<evidence type="ECO:0000313" key="3">
    <source>
        <dbReference type="Proteomes" id="UP001566132"/>
    </source>
</evidence>
<proteinExistence type="predicted"/>
<dbReference type="Proteomes" id="UP001566132">
    <property type="component" value="Unassembled WGS sequence"/>
</dbReference>
<protein>
    <submittedName>
        <fullName evidence="2">Uncharacterized protein</fullName>
    </submittedName>
</protein>
<comment type="caution">
    <text evidence="2">The sequence shown here is derived from an EMBL/GenBank/DDBJ whole genome shotgun (WGS) entry which is preliminary data.</text>
</comment>
<name>A0ABD1DZ46_HYPHA</name>
<dbReference type="EMBL" id="JBDJPC010000023">
    <property type="protein sequence ID" value="KAL1487657.1"/>
    <property type="molecule type" value="Genomic_DNA"/>
</dbReference>
<organism evidence="2 3">
    <name type="scientific">Hypothenemus hampei</name>
    <name type="common">Coffee berry borer</name>
    <dbReference type="NCBI Taxonomy" id="57062"/>
    <lineage>
        <taxon>Eukaryota</taxon>
        <taxon>Metazoa</taxon>
        <taxon>Ecdysozoa</taxon>
        <taxon>Arthropoda</taxon>
        <taxon>Hexapoda</taxon>
        <taxon>Insecta</taxon>
        <taxon>Pterygota</taxon>
        <taxon>Neoptera</taxon>
        <taxon>Endopterygota</taxon>
        <taxon>Coleoptera</taxon>
        <taxon>Polyphaga</taxon>
        <taxon>Cucujiformia</taxon>
        <taxon>Curculionidae</taxon>
        <taxon>Scolytinae</taxon>
        <taxon>Hypothenemus</taxon>
    </lineage>
</organism>